<comment type="similarity">
    <text evidence="1 7">Belongs to the peroxiredoxin family. Prx5 subfamily.</text>
</comment>
<dbReference type="FunFam" id="3.40.30.10:FF:000316">
    <property type="entry name" value="Peroxiredoxin AHP1"/>
    <property type="match status" value="1"/>
</dbReference>
<dbReference type="SMR" id="A0A6C1DVL7"/>
<dbReference type="InterPro" id="IPR037944">
    <property type="entry name" value="PRX5-like"/>
</dbReference>
<evidence type="ECO:0000256" key="5">
    <source>
        <dbReference type="ARBA" id="ARBA00023284"/>
    </source>
</evidence>
<organism evidence="9 10">
    <name type="scientific">Saccharomyces pastorianus</name>
    <name type="common">Lager yeast</name>
    <name type="synonym">Saccharomyces cerevisiae x Saccharomyces eubayanus</name>
    <dbReference type="NCBI Taxonomy" id="27292"/>
    <lineage>
        <taxon>Eukaryota</taxon>
        <taxon>Fungi</taxon>
        <taxon>Dikarya</taxon>
        <taxon>Ascomycota</taxon>
        <taxon>Saccharomycotina</taxon>
        <taxon>Saccharomycetes</taxon>
        <taxon>Saccharomycetales</taxon>
        <taxon>Saccharomycetaceae</taxon>
        <taxon>Saccharomyces</taxon>
    </lineage>
</organism>
<dbReference type="Pfam" id="PF08534">
    <property type="entry name" value="Redoxin"/>
    <property type="match status" value="1"/>
</dbReference>
<protein>
    <submittedName>
        <fullName evidence="9">Peroxiredoxin type-2</fullName>
    </submittedName>
</protein>
<dbReference type="SUPFAM" id="SSF52833">
    <property type="entry name" value="Thioredoxin-like"/>
    <property type="match status" value="1"/>
</dbReference>
<feature type="domain" description="Thioredoxin" evidence="8">
    <location>
        <begin position="9"/>
        <end position="176"/>
    </location>
</feature>
<dbReference type="InterPro" id="IPR013740">
    <property type="entry name" value="Redoxin"/>
</dbReference>
<dbReference type="GO" id="GO:0042744">
    <property type="term" value="P:hydrogen peroxide catabolic process"/>
    <property type="evidence" value="ECO:0007669"/>
    <property type="project" value="TreeGrafter"/>
</dbReference>
<evidence type="ECO:0000256" key="2">
    <source>
        <dbReference type="ARBA" id="ARBA00022559"/>
    </source>
</evidence>
<dbReference type="PANTHER" id="PTHR10430:SF16">
    <property type="entry name" value="PEROXIREDOXIN-5, MITOCHONDRIAL"/>
    <property type="match status" value="1"/>
</dbReference>
<dbReference type="GO" id="GO:0005739">
    <property type="term" value="C:mitochondrion"/>
    <property type="evidence" value="ECO:0007669"/>
    <property type="project" value="TreeGrafter"/>
</dbReference>
<keyword evidence="5 7" id="KW-0676">Redox-active center</keyword>
<evidence type="ECO:0000256" key="7">
    <source>
        <dbReference type="RuleBase" id="RU366011"/>
    </source>
</evidence>
<name>A0A6C1DVL7_SACPS</name>
<accession>A0A6C1DVL7</accession>
<keyword evidence="4 7" id="KW-0560">Oxidoreductase</keyword>
<dbReference type="EMBL" id="CP048993">
    <property type="protein sequence ID" value="QID81082.1"/>
    <property type="molecule type" value="Genomic_DNA"/>
</dbReference>
<keyword evidence="10" id="KW-1185">Reference proteome</keyword>
<evidence type="ECO:0000256" key="3">
    <source>
        <dbReference type="ARBA" id="ARBA00022862"/>
    </source>
</evidence>
<evidence type="ECO:0000256" key="6">
    <source>
        <dbReference type="PIRSR" id="PIRSR637944-1"/>
    </source>
</evidence>
<dbReference type="Proteomes" id="UP000501346">
    <property type="component" value="Chromosome ScXII"/>
</dbReference>
<dbReference type="GO" id="GO:0005777">
    <property type="term" value="C:peroxisome"/>
    <property type="evidence" value="ECO:0007669"/>
    <property type="project" value="TreeGrafter"/>
</dbReference>
<evidence type="ECO:0000313" key="10">
    <source>
        <dbReference type="Proteomes" id="UP000501346"/>
    </source>
</evidence>
<dbReference type="GO" id="GO:0008379">
    <property type="term" value="F:thioredoxin peroxidase activity"/>
    <property type="evidence" value="ECO:0007669"/>
    <property type="project" value="InterPro"/>
</dbReference>
<feature type="active site" description="Cysteine sulfenic acid (-SOH) intermediate" evidence="6">
    <location>
        <position position="62"/>
    </location>
</feature>
<dbReference type="InterPro" id="IPR013766">
    <property type="entry name" value="Thioredoxin_domain"/>
</dbReference>
<gene>
    <name evidence="9" type="primary">AHP1_1</name>
    <name evidence="9" type="ORF">GRS66_003440</name>
</gene>
<evidence type="ECO:0000313" key="9">
    <source>
        <dbReference type="EMBL" id="QID81082.1"/>
    </source>
</evidence>
<evidence type="ECO:0000256" key="4">
    <source>
        <dbReference type="ARBA" id="ARBA00023002"/>
    </source>
</evidence>
<reference evidence="9 10" key="1">
    <citation type="journal article" date="2019" name="BMC Genomics">
        <title>Chromosome level assembly and comparative genome analysis confirm lager-brewing yeasts originated from a single hybridization.</title>
        <authorList>
            <person name="Salazar A.N."/>
            <person name="Gorter de Vries A.R."/>
            <person name="van den Broek M."/>
            <person name="Brouwers N."/>
            <person name="de la Torre Cortes P."/>
            <person name="Kuijpers N.G.A."/>
            <person name="Daran J.G."/>
            <person name="Abeel T."/>
        </authorList>
    </citation>
    <scope>NUCLEOTIDE SEQUENCE [LARGE SCALE GENOMIC DNA]</scope>
    <source>
        <strain evidence="9 10">CBS 1483</strain>
    </source>
</reference>
<dbReference type="InterPro" id="IPR036249">
    <property type="entry name" value="Thioredoxin-like_sf"/>
</dbReference>
<keyword evidence="2 7" id="KW-0575">Peroxidase</keyword>
<dbReference type="AlphaFoldDB" id="A0A6C1DVL7"/>
<sequence>MSDLVNKKFPAGDYKFQYIAISQSDADSESCKMPQTVEWSKLISENKKVIITGAPAAFSPTCTVSHIPGYINYLDELVKEKEVDQVIVVTVDNPFANQAWAKSLGVKDTTHIKFASDPGCAFTKSIGFELAVGDGVYWSGRWAMVVENGIVTYAAKETNPGTDVTVSSVESVLAHL</sequence>
<evidence type="ECO:0000259" key="8">
    <source>
        <dbReference type="PROSITE" id="PS51352"/>
    </source>
</evidence>
<dbReference type="PROSITE" id="PS51352">
    <property type="entry name" value="THIOREDOXIN_2"/>
    <property type="match status" value="1"/>
</dbReference>
<proteinExistence type="inferred from homology"/>
<dbReference type="GO" id="GO:0045454">
    <property type="term" value="P:cell redox homeostasis"/>
    <property type="evidence" value="ECO:0007669"/>
    <property type="project" value="TreeGrafter"/>
</dbReference>
<dbReference type="GO" id="GO:0034599">
    <property type="term" value="P:cellular response to oxidative stress"/>
    <property type="evidence" value="ECO:0007669"/>
    <property type="project" value="InterPro"/>
</dbReference>
<comment type="function">
    <text evidence="7">Thiol-specific peroxidase that catalyzes the reduction of hydrogen peroxide and organic hydroperoxides to water and alcohols, respectively. Plays a role in cell protection against oxidative stress by detoxifying peroxides.</text>
</comment>
<dbReference type="OrthoDB" id="1882547at2759"/>
<evidence type="ECO:0000256" key="1">
    <source>
        <dbReference type="ARBA" id="ARBA00010505"/>
    </source>
</evidence>
<keyword evidence="3 7" id="KW-0049">Antioxidant</keyword>
<dbReference type="CDD" id="cd03013">
    <property type="entry name" value="PRX5_like"/>
    <property type="match status" value="1"/>
</dbReference>
<dbReference type="PANTHER" id="PTHR10430">
    <property type="entry name" value="PEROXIREDOXIN"/>
    <property type="match status" value="1"/>
</dbReference>
<dbReference type="Gene3D" id="3.40.30.10">
    <property type="entry name" value="Glutaredoxin"/>
    <property type="match status" value="1"/>
</dbReference>